<evidence type="ECO:0000313" key="2">
    <source>
        <dbReference type="Proteomes" id="UP000265520"/>
    </source>
</evidence>
<dbReference type="EMBL" id="LXQA011108658">
    <property type="protein sequence ID" value="MCI85159.1"/>
    <property type="molecule type" value="Genomic_DNA"/>
</dbReference>
<reference evidence="1 2" key="1">
    <citation type="journal article" date="2018" name="Front. Plant Sci.">
        <title>Red Clover (Trifolium pratense) and Zigzag Clover (T. medium) - A Picture of Genomic Similarities and Differences.</title>
        <authorList>
            <person name="Dluhosova J."/>
            <person name="Istvanek J."/>
            <person name="Nedelnik J."/>
            <person name="Repkova J."/>
        </authorList>
    </citation>
    <scope>NUCLEOTIDE SEQUENCE [LARGE SCALE GENOMIC DNA]</scope>
    <source>
        <strain evidence="2">cv. 10/8</strain>
        <tissue evidence="1">Leaf</tissue>
    </source>
</reference>
<evidence type="ECO:0000313" key="1">
    <source>
        <dbReference type="EMBL" id="MCI85159.1"/>
    </source>
</evidence>
<feature type="non-terminal residue" evidence="1">
    <location>
        <position position="1"/>
    </location>
</feature>
<dbReference type="Proteomes" id="UP000265520">
    <property type="component" value="Unassembled WGS sequence"/>
</dbReference>
<name>A0A392VD09_9FABA</name>
<protein>
    <submittedName>
        <fullName evidence="1">Uncharacterized protein</fullName>
    </submittedName>
</protein>
<dbReference type="AlphaFoldDB" id="A0A392VD09"/>
<sequence>CSSINPKELKSASQKEGGDTLLFSLFLQQTGRGTSRFSATTSVDSWATASPPSSRFWVLPP</sequence>
<accession>A0A392VD09</accession>
<organism evidence="1 2">
    <name type="scientific">Trifolium medium</name>
    <dbReference type="NCBI Taxonomy" id="97028"/>
    <lineage>
        <taxon>Eukaryota</taxon>
        <taxon>Viridiplantae</taxon>
        <taxon>Streptophyta</taxon>
        <taxon>Embryophyta</taxon>
        <taxon>Tracheophyta</taxon>
        <taxon>Spermatophyta</taxon>
        <taxon>Magnoliopsida</taxon>
        <taxon>eudicotyledons</taxon>
        <taxon>Gunneridae</taxon>
        <taxon>Pentapetalae</taxon>
        <taxon>rosids</taxon>
        <taxon>fabids</taxon>
        <taxon>Fabales</taxon>
        <taxon>Fabaceae</taxon>
        <taxon>Papilionoideae</taxon>
        <taxon>50 kb inversion clade</taxon>
        <taxon>NPAAA clade</taxon>
        <taxon>Hologalegina</taxon>
        <taxon>IRL clade</taxon>
        <taxon>Trifolieae</taxon>
        <taxon>Trifolium</taxon>
    </lineage>
</organism>
<keyword evidence="2" id="KW-1185">Reference proteome</keyword>
<proteinExistence type="predicted"/>
<comment type="caution">
    <text evidence="1">The sequence shown here is derived from an EMBL/GenBank/DDBJ whole genome shotgun (WGS) entry which is preliminary data.</text>
</comment>